<evidence type="ECO:0000313" key="10">
    <source>
        <dbReference type="Proteomes" id="UP001165082"/>
    </source>
</evidence>
<dbReference type="GO" id="GO:0016020">
    <property type="term" value="C:membrane"/>
    <property type="evidence" value="ECO:0007669"/>
    <property type="project" value="UniProtKB-SubCell"/>
</dbReference>
<dbReference type="InterPro" id="IPR015720">
    <property type="entry name" value="Emp24-like"/>
</dbReference>
<dbReference type="AlphaFoldDB" id="A0A9W7DW99"/>
<evidence type="ECO:0000256" key="5">
    <source>
        <dbReference type="ARBA" id="ARBA00022989"/>
    </source>
</evidence>
<keyword evidence="6 7" id="KW-0472">Membrane</keyword>
<dbReference type="SMART" id="SM01190">
    <property type="entry name" value="EMP24_GP25L"/>
    <property type="match status" value="1"/>
</dbReference>
<protein>
    <recommendedName>
        <fullName evidence="8">GOLD domain-containing protein</fullName>
    </recommendedName>
</protein>
<evidence type="ECO:0000256" key="4">
    <source>
        <dbReference type="ARBA" id="ARBA00022729"/>
    </source>
</evidence>
<dbReference type="Proteomes" id="UP001165082">
    <property type="component" value="Unassembled WGS sequence"/>
</dbReference>
<evidence type="ECO:0000256" key="3">
    <source>
        <dbReference type="ARBA" id="ARBA00022692"/>
    </source>
</evidence>
<keyword evidence="3 7" id="KW-0812">Transmembrane</keyword>
<gene>
    <name evidence="9" type="ORF">TrRE_jg1223</name>
</gene>
<keyword evidence="5 7" id="KW-1133">Transmembrane helix</keyword>
<comment type="similarity">
    <text evidence="2">Belongs to the EMP24/GP25L family.</text>
</comment>
<feature type="non-terminal residue" evidence="9">
    <location>
        <position position="1"/>
    </location>
</feature>
<sequence>MKEREISILSELSPYTPLPIVSISGNFDYLSYTGNARDSRPLSASVVAHPLKASVHDLDDEIIYQNEVGEAESTFMIDVTDREGEWMYELCVGNGASNLKTMSDSQAYSRKREAIHRDISEQTNERVYKWTIAEAIVLGVMGTGQIWYLKSYFD</sequence>
<dbReference type="InterPro" id="IPR009038">
    <property type="entry name" value="GOLD_dom"/>
</dbReference>
<evidence type="ECO:0000256" key="6">
    <source>
        <dbReference type="ARBA" id="ARBA00023136"/>
    </source>
</evidence>
<evidence type="ECO:0000259" key="8">
    <source>
        <dbReference type="SMART" id="SM01190"/>
    </source>
</evidence>
<name>A0A9W7DW99_9STRA</name>
<comment type="caution">
    <text evidence="9">The sequence shown here is derived from an EMBL/GenBank/DDBJ whole genome shotgun (WGS) entry which is preliminary data.</text>
</comment>
<feature type="transmembrane region" description="Helical" evidence="7">
    <location>
        <begin position="127"/>
        <end position="148"/>
    </location>
</feature>
<evidence type="ECO:0000256" key="7">
    <source>
        <dbReference type="SAM" id="Phobius"/>
    </source>
</evidence>
<keyword evidence="10" id="KW-1185">Reference proteome</keyword>
<evidence type="ECO:0000256" key="2">
    <source>
        <dbReference type="ARBA" id="ARBA00007104"/>
    </source>
</evidence>
<organism evidence="9 10">
    <name type="scientific">Triparma retinervis</name>
    <dbReference type="NCBI Taxonomy" id="2557542"/>
    <lineage>
        <taxon>Eukaryota</taxon>
        <taxon>Sar</taxon>
        <taxon>Stramenopiles</taxon>
        <taxon>Ochrophyta</taxon>
        <taxon>Bolidophyceae</taxon>
        <taxon>Parmales</taxon>
        <taxon>Triparmaceae</taxon>
        <taxon>Triparma</taxon>
    </lineage>
</organism>
<accession>A0A9W7DW99</accession>
<keyword evidence="4" id="KW-0732">Signal</keyword>
<reference evidence="9" key="1">
    <citation type="submission" date="2022-07" db="EMBL/GenBank/DDBJ databases">
        <title>Genome analysis of Parmales, a sister group of diatoms, reveals the evolutionary specialization of diatoms from phago-mixotrophs to photoautotrophs.</title>
        <authorList>
            <person name="Ban H."/>
            <person name="Sato S."/>
            <person name="Yoshikawa S."/>
            <person name="Kazumasa Y."/>
            <person name="Nakamura Y."/>
            <person name="Ichinomiya M."/>
            <person name="Saitoh K."/>
            <person name="Sato N."/>
            <person name="Blanc-Mathieu R."/>
            <person name="Endo H."/>
            <person name="Kuwata A."/>
            <person name="Ogata H."/>
        </authorList>
    </citation>
    <scope>NUCLEOTIDE SEQUENCE</scope>
</reference>
<dbReference type="Pfam" id="PF01105">
    <property type="entry name" value="EMP24_GP25L"/>
    <property type="match status" value="1"/>
</dbReference>
<feature type="domain" description="GOLD" evidence="8">
    <location>
        <begin position="7"/>
        <end position="154"/>
    </location>
</feature>
<dbReference type="EMBL" id="BRXZ01000968">
    <property type="protein sequence ID" value="GMH58729.1"/>
    <property type="molecule type" value="Genomic_DNA"/>
</dbReference>
<dbReference type="PANTHER" id="PTHR22811">
    <property type="entry name" value="TRANSMEMBRANE EMP24 DOMAIN-CONTAINING PROTEIN"/>
    <property type="match status" value="1"/>
</dbReference>
<evidence type="ECO:0000313" key="9">
    <source>
        <dbReference type="EMBL" id="GMH58729.1"/>
    </source>
</evidence>
<evidence type="ECO:0000256" key="1">
    <source>
        <dbReference type="ARBA" id="ARBA00004479"/>
    </source>
</evidence>
<comment type="subcellular location">
    <subcellularLocation>
        <location evidence="1">Membrane</location>
        <topology evidence="1">Single-pass type I membrane protein</topology>
    </subcellularLocation>
</comment>
<proteinExistence type="inferred from homology"/>
<dbReference type="OrthoDB" id="1929172at2759"/>